<name>A0A853AP10_9PSEU</name>
<evidence type="ECO:0000313" key="2">
    <source>
        <dbReference type="EMBL" id="NYI84123.1"/>
    </source>
</evidence>
<reference evidence="2 3" key="1">
    <citation type="submission" date="2020-07" db="EMBL/GenBank/DDBJ databases">
        <title>Sequencing the genomes of 1000 actinobacteria strains.</title>
        <authorList>
            <person name="Klenk H.-P."/>
        </authorList>
    </citation>
    <scope>NUCLEOTIDE SEQUENCE [LARGE SCALE GENOMIC DNA]</scope>
    <source>
        <strain evidence="2 3">DSM 44065</strain>
    </source>
</reference>
<evidence type="ECO:0000256" key="1">
    <source>
        <dbReference type="SAM" id="MobiDB-lite"/>
    </source>
</evidence>
<dbReference type="Proteomes" id="UP000587002">
    <property type="component" value="Unassembled WGS sequence"/>
</dbReference>
<dbReference type="RefSeq" id="WP_179721066.1">
    <property type="nucleotide sequence ID" value="NZ_BAABFH010000001.1"/>
</dbReference>
<gene>
    <name evidence="2" type="ORF">HNR68_002753</name>
</gene>
<feature type="compositionally biased region" description="Basic and acidic residues" evidence="1">
    <location>
        <begin position="68"/>
        <end position="78"/>
    </location>
</feature>
<accession>A0A853AP10</accession>
<evidence type="ECO:0000313" key="3">
    <source>
        <dbReference type="Proteomes" id="UP000587002"/>
    </source>
</evidence>
<dbReference type="AlphaFoldDB" id="A0A853AP10"/>
<proteinExistence type="predicted"/>
<feature type="region of interest" description="Disordered" evidence="1">
    <location>
        <begin position="59"/>
        <end position="78"/>
    </location>
</feature>
<dbReference type="EMBL" id="JACCFJ010000001">
    <property type="protein sequence ID" value="NYI84123.1"/>
    <property type="molecule type" value="Genomic_DNA"/>
</dbReference>
<sequence>MDLITRRSDLEREQLLEEIRVAALARKQALDSGSRADVEVAESVLNWFLDELADRLRRGTVPGSDTLRGGREDEPLPR</sequence>
<organism evidence="2 3">
    <name type="scientific">Saccharopolyspora hordei</name>
    <dbReference type="NCBI Taxonomy" id="1838"/>
    <lineage>
        <taxon>Bacteria</taxon>
        <taxon>Bacillati</taxon>
        <taxon>Actinomycetota</taxon>
        <taxon>Actinomycetes</taxon>
        <taxon>Pseudonocardiales</taxon>
        <taxon>Pseudonocardiaceae</taxon>
        <taxon>Saccharopolyspora</taxon>
    </lineage>
</organism>
<comment type="caution">
    <text evidence="2">The sequence shown here is derived from an EMBL/GenBank/DDBJ whole genome shotgun (WGS) entry which is preliminary data.</text>
</comment>
<protein>
    <submittedName>
        <fullName evidence="2">Uncharacterized protein</fullName>
    </submittedName>
</protein>
<keyword evidence="3" id="KW-1185">Reference proteome</keyword>